<comment type="caution">
    <text evidence="2">The sequence shown here is derived from an EMBL/GenBank/DDBJ whole genome shotgun (WGS) entry which is preliminary data.</text>
</comment>
<feature type="compositionally biased region" description="Basic residues" evidence="1">
    <location>
        <begin position="241"/>
        <end position="256"/>
    </location>
</feature>
<organism evidence="2 3">
    <name type="scientific">Rhodopirellula baltica WH47</name>
    <dbReference type="NCBI Taxonomy" id="991778"/>
    <lineage>
        <taxon>Bacteria</taxon>
        <taxon>Pseudomonadati</taxon>
        <taxon>Planctomycetota</taxon>
        <taxon>Planctomycetia</taxon>
        <taxon>Pirellulales</taxon>
        <taxon>Pirellulaceae</taxon>
        <taxon>Rhodopirellula</taxon>
    </lineage>
</organism>
<feature type="region of interest" description="Disordered" evidence="1">
    <location>
        <begin position="240"/>
        <end position="281"/>
    </location>
</feature>
<feature type="compositionally biased region" description="Polar residues" evidence="1">
    <location>
        <begin position="266"/>
        <end position="280"/>
    </location>
</feature>
<dbReference type="SUPFAM" id="SSF110849">
    <property type="entry name" value="ParB/Sulfiredoxin"/>
    <property type="match status" value="1"/>
</dbReference>
<gene>
    <name evidence="2" type="ORF">RBWH47_02235</name>
</gene>
<reference evidence="2 3" key="1">
    <citation type="journal article" date="2013" name="Mar. Genomics">
        <title>Expression of sulfatases in Rhodopirellula baltica and the diversity of sulfatases in the genus Rhodopirellula.</title>
        <authorList>
            <person name="Wegner C.E."/>
            <person name="Richter-Heitmann T."/>
            <person name="Klindworth A."/>
            <person name="Klockow C."/>
            <person name="Richter M."/>
            <person name="Achstetter T."/>
            <person name="Glockner F.O."/>
            <person name="Harder J."/>
        </authorList>
    </citation>
    <scope>NUCLEOTIDE SEQUENCE [LARGE SCALE GENOMIC DNA]</scope>
    <source>
        <strain evidence="2 3">WH47</strain>
    </source>
</reference>
<sequence length="398" mass="44032">MPILLKQSTPDIVFAGKKTIVPSKEKTMSSVSEDSHYAIPKITDVLRAYSEIEAVHEACDSIPCIKQGDFDRLVGSIEADGVLTPVLIDAKGQLLDGRSRLCALHVLNRKLSKEMIETSTVDAWTVAKTNIARRHLTDTQRLLQAVDQLAIERREAAQRRREGAAKRRDTSARELVTNQVTSKTRNEPSINKVSRTNKVPRDKLRAAERICAKHPRVGEEMRRGELTIDEAVEKTGLSLGGKKKIKPKRIKARRLKSRDGAKETQVKSNSRSKALMSSSAPDHPVMLMQVVREYLKTCDEENSAIDGVSAYPSLEQLAKYCGCNVDRLREASRKNGTSIGLRTTGILLGLAGVSLVKLPVSESSMIERLAIADAWLLENPATRGQLVQRLNQSLCHGE</sequence>
<proteinExistence type="predicted"/>
<dbReference type="AlphaFoldDB" id="F2AKB6"/>
<evidence type="ECO:0000313" key="2">
    <source>
        <dbReference type="EMBL" id="EGF29893.1"/>
    </source>
</evidence>
<dbReference type="Proteomes" id="UP000006222">
    <property type="component" value="Unassembled WGS sequence"/>
</dbReference>
<dbReference type="RefSeq" id="WP_007324083.1">
    <property type="nucleotide sequence ID" value="NZ_AFAR01000003.1"/>
</dbReference>
<dbReference type="EMBL" id="AFAR01000003">
    <property type="protein sequence ID" value="EGF29893.1"/>
    <property type="molecule type" value="Genomic_DNA"/>
</dbReference>
<evidence type="ECO:0000313" key="3">
    <source>
        <dbReference type="Proteomes" id="UP000006222"/>
    </source>
</evidence>
<dbReference type="PATRIC" id="fig|991778.3.peg.88"/>
<evidence type="ECO:0000256" key="1">
    <source>
        <dbReference type="SAM" id="MobiDB-lite"/>
    </source>
</evidence>
<dbReference type="InterPro" id="IPR036086">
    <property type="entry name" value="ParB/Sulfiredoxin_sf"/>
</dbReference>
<name>F2AKB6_RHOBT</name>
<accession>F2AKB6</accession>
<protein>
    <recommendedName>
        <fullName evidence="4">ParB/Sulfiredoxin domain-containing protein</fullName>
    </recommendedName>
</protein>
<evidence type="ECO:0008006" key="4">
    <source>
        <dbReference type="Google" id="ProtNLM"/>
    </source>
</evidence>